<dbReference type="GO" id="GO:0019441">
    <property type="term" value="P:L-tryptophan catabolic process to kynurenine"/>
    <property type="evidence" value="ECO:0007669"/>
    <property type="project" value="InterPro"/>
</dbReference>
<comment type="caution">
    <text evidence="2">The sequence shown here is derived from an EMBL/GenBank/DDBJ whole genome shotgun (WGS) entry which is preliminary data.</text>
</comment>
<dbReference type="Pfam" id="PF04199">
    <property type="entry name" value="Cyclase"/>
    <property type="match status" value="1"/>
</dbReference>
<comment type="similarity">
    <text evidence="1">Belongs to the Cyclase 1 superfamily.</text>
</comment>
<name>A0AA38RSD1_9PEZI</name>
<dbReference type="Gene3D" id="3.50.30.50">
    <property type="entry name" value="Putative cyclase"/>
    <property type="match status" value="1"/>
</dbReference>
<dbReference type="PANTHER" id="PTHR34861:SF10">
    <property type="entry name" value="CYCLASE"/>
    <property type="match status" value="1"/>
</dbReference>
<evidence type="ECO:0000313" key="3">
    <source>
        <dbReference type="Proteomes" id="UP001174694"/>
    </source>
</evidence>
<dbReference type="AlphaFoldDB" id="A0AA38RSD1"/>
<sequence>MPTQYENPLKIGELLPTLQEIVESEKPSGVPREAAWIWGPNDEIGRLNLLTSDNVKSAIAHEQKHGLVSSLNWDMTLPKRPGFGRRECERHLEGFGGILVNDDILHMNTQSGSQFDGLRHVAHQSCKTFYNGLTQEEIASTSTRCGIQAASKHGIVGRGVLLDFARWAEETGLKYNPLETYAISLDQLLAVANWAGVEFQCGDILLIRTGWIRQYNQSLAQGLEKELAGVADEHPHAIGVEPSEEMKTWLHDQYFAVVGGDQPAFEAWPPQIPMLHEFLLACWGILIGEMLDLEDLSEKCRQAGKYSFLFVSTPWNLPGAVASLANAIAIL</sequence>
<proteinExistence type="inferred from homology"/>
<evidence type="ECO:0000256" key="1">
    <source>
        <dbReference type="ARBA" id="ARBA00007865"/>
    </source>
</evidence>
<keyword evidence="3" id="KW-1185">Reference proteome</keyword>
<dbReference type="InterPro" id="IPR037175">
    <property type="entry name" value="KFase_sf"/>
</dbReference>
<dbReference type="InterPro" id="IPR007325">
    <property type="entry name" value="KFase/CYL"/>
</dbReference>
<protein>
    <submittedName>
        <fullName evidence="2">Cyclase</fullName>
    </submittedName>
</protein>
<dbReference type="GO" id="GO:0004061">
    <property type="term" value="F:arylformamidase activity"/>
    <property type="evidence" value="ECO:0007669"/>
    <property type="project" value="InterPro"/>
</dbReference>
<dbReference type="Proteomes" id="UP001174694">
    <property type="component" value="Unassembled WGS sequence"/>
</dbReference>
<organism evidence="2 3">
    <name type="scientific">Pleurostoma richardsiae</name>
    <dbReference type="NCBI Taxonomy" id="41990"/>
    <lineage>
        <taxon>Eukaryota</taxon>
        <taxon>Fungi</taxon>
        <taxon>Dikarya</taxon>
        <taxon>Ascomycota</taxon>
        <taxon>Pezizomycotina</taxon>
        <taxon>Sordariomycetes</taxon>
        <taxon>Sordariomycetidae</taxon>
        <taxon>Calosphaeriales</taxon>
        <taxon>Pleurostomataceae</taxon>
        <taxon>Pleurostoma</taxon>
    </lineage>
</organism>
<accession>A0AA38RSD1</accession>
<dbReference type="PANTHER" id="PTHR34861">
    <property type="match status" value="1"/>
</dbReference>
<dbReference type="SUPFAM" id="SSF102198">
    <property type="entry name" value="Putative cyclase"/>
    <property type="match status" value="1"/>
</dbReference>
<dbReference type="EMBL" id="JANBVO010000016">
    <property type="protein sequence ID" value="KAJ9144498.1"/>
    <property type="molecule type" value="Genomic_DNA"/>
</dbReference>
<gene>
    <name evidence="2" type="ORF">NKR23_g5907</name>
</gene>
<reference evidence="2" key="1">
    <citation type="submission" date="2022-07" db="EMBL/GenBank/DDBJ databases">
        <title>Fungi with potential for degradation of polypropylene.</title>
        <authorList>
            <person name="Gostincar C."/>
        </authorList>
    </citation>
    <scope>NUCLEOTIDE SEQUENCE</scope>
    <source>
        <strain evidence="2">EXF-13308</strain>
    </source>
</reference>
<evidence type="ECO:0000313" key="2">
    <source>
        <dbReference type="EMBL" id="KAJ9144498.1"/>
    </source>
</evidence>